<keyword evidence="2" id="KW-0079">Bacteriocin immunity</keyword>
<accession>A0ABS2DHC5</accession>
<dbReference type="RefSeq" id="WP_204202338.1">
    <property type="nucleotide sequence ID" value="NZ_JAFELM010000017.1"/>
</dbReference>
<dbReference type="Gene3D" id="1.10.1200.20">
    <property type="entry name" value="Colicin E immunity protein"/>
    <property type="match status" value="1"/>
</dbReference>
<dbReference type="InterPro" id="IPR000290">
    <property type="entry name" value="Colicin_pyocin"/>
</dbReference>
<keyword evidence="4" id="KW-1185">Reference proteome</keyword>
<comment type="similarity">
    <text evidence="1">Belongs to the colicins ColE2/ColE8/ColE9 and pyocins S1/S2 family.</text>
</comment>
<evidence type="ECO:0000256" key="1">
    <source>
        <dbReference type="ARBA" id="ARBA00009346"/>
    </source>
</evidence>
<sequence>MNNLLSKNQLIQLVEEIVNPQTSEEEINKKIEILERNVTHPAPTDIIFWNEEELSPIEIVERLLNYKPISL</sequence>
<evidence type="ECO:0000313" key="3">
    <source>
        <dbReference type="EMBL" id="MBM6616948.1"/>
    </source>
</evidence>
<dbReference type="SUPFAM" id="SSF47345">
    <property type="entry name" value="Colicin E immunity proteins"/>
    <property type="match status" value="1"/>
</dbReference>
<reference evidence="3 4" key="1">
    <citation type="submission" date="2021-02" db="EMBL/GenBank/DDBJ databases">
        <title>Bacillus sp. RD4P76, an endophyte from a halophyte.</title>
        <authorList>
            <person name="Sun J.-Q."/>
        </authorList>
    </citation>
    <scope>NUCLEOTIDE SEQUENCE [LARGE SCALE GENOMIC DNA]</scope>
    <source>
        <strain evidence="3 4">RD4P76</strain>
    </source>
</reference>
<gene>
    <name evidence="3" type="ORF">JR050_04545</name>
</gene>
<name>A0ABS2DHC5_9BACI</name>
<dbReference type="Proteomes" id="UP001518925">
    <property type="component" value="Unassembled WGS sequence"/>
</dbReference>
<protein>
    <submittedName>
        <fullName evidence="3">Bacteriocin immunity protein</fullName>
    </submittedName>
</protein>
<dbReference type="InterPro" id="IPR035900">
    <property type="entry name" value="Colicin_E_sf"/>
</dbReference>
<organism evidence="3 4">
    <name type="scientific">Bacillus suaedaesalsae</name>
    <dbReference type="NCBI Taxonomy" id="2810349"/>
    <lineage>
        <taxon>Bacteria</taxon>
        <taxon>Bacillati</taxon>
        <taxon>Bacillota</taxon>
        <taxon>Bacilli</taxon>
        <taxon>Bacillales</taxon>
        <taxon>Bacillaceae</taxon>
        <taxon>Bacillus</taxon>
    </lineage>
</organism>
<comment type="caution">
    <text evidence="3">The sequence shown here is derived from an EMBL/GenBank/DDBJ whole genome shotgun (WGS) entry which is preliminary data.</text>
</comment>
<evidence type="ECO:0000256" key="2">
    <source>
        <dbReference type="ARBA" id="ARBA00023025"/>
    </source>
</evidence>
<dbReference type="EMBL" id="JAFELM010000017">
    <property type="protein sequence ID" value="MBM6616948.1"/>
    <property type="molecule type" value="Genomic_DNA"/>
</dbReference>
<dbReference type="Pfam" id="PF01320">
    <property type="entry name" value="Colicin_Pyocin"/>
    <property type="match status" value="1"/>
</dbReference>
<proteinExistence type="inferred from homology"/>
<evidence type="ECO:0000313" key="4">
    <source>
        <dbReference type="Proteomes" id="UP001518925"/>
    </source>
</evidence>